<evidence type="ECO:0000256" key="2">
    <source>
        <dbReference type="ARBA" id="ARBA00004496"/>
    </source>
</evidence>
<gene>
    <name evidence="19" type="ORF">APZ42_034119</name>
</gene>
<dbReference type="GO" id="GO:0005524">
    <property type="term" value="F:ATP binding"/>
    <property type="evidence" value="ECO:0007669"/>
    <property type="project" value="UniProtKB-KW"/>
</dbReference>
<comment type="catalytic activity">
    <reaction evidence="13">
        <text>L-threonyl-[protein] + ATP = O-phospho-L-threonyl-[protein] + ADP + H(+)</text>
        <dbReference type="Rhea" id="RHEA:46608"/>
        <dbReference type="Rhea" id="RHEA-COMP:11060"/>
        <dbReference type="Rhea" id="RHEA-COMP:11605"/>
        <dbReference type="ChEBI" id="CHEBI:15378"/>
        <dbReference type="ChEBI" id="CHEBI:30013"/>
        <dbReference type="ChEBI" id="CHEBI:30616"/>
        <dbReference type="ChEBI" id="CHEBI:61977"/>
        <dbReference type="ChEBI" id="CHEBI:456216"/>
        <dbReference type="EC" id="2.7.11.1"/>
    </reaction>
</comment>
<dbReference type="CDD" id="cd06705">
    <property type="entry name" value="PDZ_MAST"/>
    <property type="match status" value="1"/>
</dbReference>
<feature type="region of interest" description="Disordered" evidence="15">
    <location>
        <begin position="1379"/>
        <end position="1484"/>
    </location>
</feature>
<dbReference type="InterPro" id="IPR008271">
    <property type="entry name" value="Ser/Thr_kinase_AS"/>
</dbReference>
<evidence type="ECO:0000259" key="16">
    <source>
        <dbReference type="PROSITE" id="PS50011"/>
    </source>
</evidence>
<feature type="domain" description="Protein kinase" evidence="16">
    <location>
        <begin position="664"/>
        <end position="938"/>
    </location>
</feature>
<keyword evidence="7" id="KW-0597">Phosphoprotein</keyword>
<dbReference type="EC" id="2.7.11.1" evidence="4"/>
<dbReference type="PANTHER" id="PTHR24356">
    <property type="entry name" value="SERINE/THREONINE-PROTEIN KINASE"/>
    <property type="match status" value="1"/>
</dbReference>
<feature type="region of interest" description="Disordered" evidence="15">
    <location>
        <begin position="1617"/>
        <end position="1636"/>
    </location>
</feature>
<dbReference type="PROSITE" id="PS00108">
    <property type="entry name" value="PROTEIN_KINASE_ST"/>
    <property type="match status" value="1"/>
</dbReference>
<keyword evidence="12" id="KW-0460">Magnesium</keyword>
<feature type="region of interest" description="Disordered" evidence="15">
    <location>
        <begin position="628"/>
        <end position="655"/>
    </location>
</feature>
<feature type="compositionally biased region" description="Low complexity" evidence="15">
    <location>
        <begin position="1402"/>
        <end position="1422"/>
    </location>
</feature>
<feature type="compositionally biased region" description="Polar residues" evidence="15">
    <location>
        <begin position="1379"/>
        <end position="1400"/>
    </location>
</feature>
<dbReference type="FunFam" id="1.20.1480.20:FF:000001">
    <property type="entry name" value="microtubule-associated serine/threonine-protein kinase 4 isoform X1"/>
    <property type="match status" value="1"/>
</dbReference>
<keyword evidence="20" id="KW-1185">Reference proteome</keyword>
<feature type="region of interest" description="Disordered" evidence="15">
    <location>
        <begin position="411"/>
        <end position="432"/>
    </location>
</feature>
<feature type="compositionally biased region" description="Polar residues" evidence="15">
    <location>
        <begin position="317"/>
        <end position="333"/>
    </location>
</feature>
<evidence type="ECO:0000256" key="15">
    <source>
        <dbReference type="SAM" id="MobiDB-lite"/>
    </source>
</evidence>
<dbReference type="Pfam" id="PF00069">
    <property type="entry name" value="Pkinase"/>
    <property type="match status" value="1"/>
</dbReference>
<dbReference type="GO" id="GO:0035556">
    <property type="term" value="P:intracellular signal transduction"/>
    <property type="evidence" value="ECO:0007669"/>
    <property type="project" value="TreeGrafter"/>
</dbReference>
<keyword evidence="6" id="KW-0723">Serine/threonine-protein kinase</keyword>
<feature type="compositionally biased region" description="Low complexity" evidence="15">
    <location>
        <begin position="236"/>
        <end position="249"/>
    </location>
</feature>
<dbReference type="PROSITE" id="PS50011">
    <property type="entry name" value="PROTEIN_KINASE_DOM"/>
    <property type="match status" value="1"/>
</dbReference>
<evidence type="ECO:0000256" key="12">
    <source>
        <dbReference type="ARBA" id="ARBA00022842"/>
    </source>
</evidence>
<evidence type="ECO:0000313" key="20">
    <source>
        <dbReference type="Proteomes" id="UP000076858"/>
    </source>
</evidence>
<dbReference type="STRING" id="35525.A0A164KHP8"/>
<keyword evidence="10 19" id="KW-0418">Kinase</keyword>
<feature type="domain" description="PDZ" evidence="17">
    <location>
        <begin position="1213"/>
        <end position="1301"/>
    </location>
</feature>
<dbReference type="Gene3D" id="1.20.1480.20">
    <property type="entry name" value="MAST3 pre-PK domain-like"/>
    <property type="match status" value="1"/>
</dbReference>
<feature type="compositionally biased region" description="Low complexity" evidence="15">
    <location>
        <begin position="1431"/>
        <end position="1458"/>
    </location>
</feature>
<feature type="domain" description="AGC-kinase C-terminal" evidence="18">
    <location>
        <begin position="939"/>
        <end position="1014"/>
    </location>
</feature>
<name>A0A164KHP8_9CRUS</name>
<dbReference type="Proteomes" id="UP000076858">
    <property type="component" value="Unassembled WGS sequence"/>
</dbReference>
<dbReference type="SUPFAM" id="SSF140482">
    <property type="entry name" value="MAST3 pre-PK domain-like"/>
    <property type="match status" value="1"/>
</dbReference>
<feature type="compositionally biased region" description="Basic residues" evidence="15">
    <location>
        <begin position="1353"/>
        <end position="1365"/>
    </location>
</feature>
<dbReference type="EMBL" id="LRGB01003325">
    <property type="protein sequence ID" value="KZS03273.1"/>
    <property type="molecule type" value="Genomic_DNA"/>
</dbReference>
<feature type="region of interest" description="Disordered" evidence="15">
    <location>
        <begin position="1176"/>
        <end position="1206"/>
    </location>
</feature>
<evidence type="ECO:0000259" key="18">
    <source>
        <dbReference type="PROSITE" id="PS51285"/>
    </source>
</evidence>
<dbReference type="Pfam" id="PF17820">
    <property type="entry name" value="PDZ_6"/>
    <property type="match status" value="1"/>
</dbReference>
<dbReference type="FunFam" id="2.30.42.10:FF:000008">
    <property type="entry name" value="microtubule-associated serine/threonine-protein kinase 4 isoform X2"/>
    <property type="match status" value="1"/>
</dbReference>
<organism evidence="19 20">
    <name type="scientific">Daphnia magna</name>
    <dbReference type="NCBI Taxonomy" id="35525"/>
    <lineage>
        <taxon>Eukaryota</taxon>
        <taxon>Metazoa</taxon>
        <taxon>Ecdysozoa</taxon>
        <taxon>Arthropoda</taxon>
        <taxon>Crustacea</taxon>
        <taxon>Branchiopoda</taxon>
        <taxon>Diplostraca</taxon>
        <taxon>Cladocera</taxon>
        <taxon>Anomopoda</taxon>
        <taxon>Daphniidae</taxon>
        <taxon>Daphnia</taxon>
    </lineage>
</organism>
<comment type="catalytic activity">
    <reaction evidence="14">
        <text>L-seryl-[protein] + ATP = O-phospho-L-seryl-[protein] + ADP + H(+)</text>
        <dbReference type="Rhea" id="RHEA:17989"/>
        <dbReference type="Rhea" id="RHEA-COMP:9863"/>
        <dbReference type="Rhea" id="RHEA-COMP:11604"/>
        <dbReference type="ChEBI" id="CHEBI:15378"/>
        <dbReference type="ChEBI" id="CHEBI:29999"/>
        <dbReference type="ChEBI" id="CHEBI:30616"/>
        <dbReference type="ChEBI" id="CHEBI:83421"/>
        <dbReference type="ChEBI" id="CHEBI:456216"/>
        <dbReference type="EC" id="2.7.11.1"/>
    </reaction>
</comment>
<dbReference type="FunFam" id="3.30.200.20:FF:000012">
    <property type="entry name" value="microtubule-associated serine/threonine-protein kinase 2 isoform X1"/>
    <property type="match status" value="1"/>
</dbReference>
<evidence type="ECO:0000256" key="7">
    <source>
        <dbReference type="ARBA" id="ARBA00022553"/>
    </source>
</evidence>
<evidence type="ECO:0000256" key="5">
    <source>
        <dbReference type="ARBA" id="ARBA00022490"/>
    </source>
</evidence>
<feature type="region of interest" description="Disordered" evidence="15">
    <location>
        <begin position="1325"/>
        <end position="1366"/>
    </location>
</feature>
<dbReference type="PROSITE" id="PS50106">
    <property type="entry name" value="PDZ"/>
    <property type="match status" value="1"/>
</dbReference>
<feature type="region of interest" description="Disordered" evidence="15">
    <location>
        <begin position="1021"/>
        <end position="1070"/>
    </location>
</feature>
<dbReference type="Gene3D" id="3.30.200.20">
    <property type="entry name" value="Phosphorylase Kinase, domain 1"/>
    <property type="match status" value="1"/>
</dbReference>
<comment type="caution">
    <text evidence="19">The sequence shown here is derived from an EMBL/GenBank/DDBJ whole genome shotgun (WGS) entry which is preliminary data.</text>
</comment>
<dbReference type="GO" id="GO:0004674">
    <property type="term" value="F:protein serine/threonine kinase activity"/>
    <property type="evidence" value="ECO:0007669"/>
    <property type="project" value="UniProtKB-KW"/>
</dbReference>
<feature type="compositionally biased region" description="Polar residues" evidence="15">
    <location>
        <begin position="1021"/>
        <end position="1038"/>
    </location>
</feature>
<evidence type="ECO:0000313" key="19">
    <source>
        <dbReference type="EMBL" id="KZS03273.1"/>
    </source>
</evidence>
<dbReference type="PROSITE" id="PS51285">
    <property type="entry name" value="AGC_KINASE_CTER"/>
    <property type="match status" value="1"/>
</dbReference>
<feature type="region of interest" description="Disordered" evidence="15">
    <location>
        <begin position="1654"/>
        <end position="1770"/>
    </location>
</feature>
<evidence type="ECO:0000256" key="6">
    <source>
        <dbReference type="ARBA" id="ARBA00022527"/>
    </source>
</evidence>
<keyword evidence="11" id="KW-0067">ATP-binding</keyword>
<evidence type="ECO:0000256" key="3">
    <source>
        <dbReference type="ARBA" id="ARBA00009903"/>
    </source>
</evidence>
<comment type="similarity">
    <text evidence="3">Belongs to the protein kinase superfamily. AGC Ser/Thr protein kinase family.</text>
</comment>
<feature type="region of interest" description="Disordered" evidence="15">
    <location>
        <begin position="1090"/>
        <end position="1132"/>
    </location>
</feature>
<comment type="cofactor">
    <cofactor evidence="1">
        <name>Mg(2+)</name>
        <dbReference type="ChEBI" id="CHEBI:18420"/>
    </cofactor>
</comment>
<dbReference type="InterPro" id="IPR000961">
    <property type="entry name" value="AGC-kinase_C"/>
</dbReference>
<dbReference type="CDD" id="cd05609">
    <property type="entry name" value="STKc_MAST"/>
    <property type="match status" value="1"/>
</dbReference>
<feature type="region of interest" description="Disordered" evidence="15">
    <location>
        <begin position="236"/>
        <end position="256"/>
    </location>
</feature>
<dbReference type="InterPro" id="IPR050236">
    <property type="entry name" value="Ser_Thr_kinase_AGC"/>
</dbReference>
<feature type="compositionally biased region" description="Basic and acidic residues" evidence="15">
    <location>
        <begin position="1686"/>
        <end position="1701"/>
    </location>
</feature>
<feature type="compositionally biased region" description="Polar residues" evidence="15">
    <location>
        <begin position="1052"/>
        <end position="1068"/>
    </location>
</feature>
<dbReference type="SMART" id="SM00220">
    <property type="entry name" value="S_TKc"/>
    <property type="match status" value="1"/>
</dbReference>
<evidence type="ECO:0000256" key="9">
    <source>
        <dbReference type="ARBA" id="ARBA00022741"/>
    </source>
</evidence>
<dbReference type="GO" id="GO:0005737">
    <property type="term" value="C:cytoplasm"/>
    <property type="evidence" value="ECO:0007669"/>
    <property type="project" value="UniProtKB-SubCell"/>
</dbReference>
<dbReference type="PANTHER" id="PTHR24356:SF414">
    <property type="entry name" value="NON-SPECIFIC SERINE_THREONINE PROTEIN KINASE"/>
    <property type="match status" value="1"/>
</dbReference>
<evidence type="ECO:0000256" key="11">
    <source>
        <dbReference type="ARBA" id="ARBA00022840"/>
    </source>
</evidence>
<dbReference type="InterPro" id="IPR023142">
    <property type="entry name" value="MAST_pre-PK_dom_sf"/>
</dbReference>
<protein>
    <recommendedName>
        <fullName evidence="4">non-specific serine/threonine protein kinase</fullName>
        <ecNumber evidence="4">2.7.11.1</ecNumber>
    </recommendedName>
</protein>
<sequence length="1770" mass="192873">MSQPDRSGERRRRLAVSSLTSRCEDDCEDLRGAGGVLGGHWRRWRRALLGRSSSASSSIVDLGDLVAKFPQMEEVLQVYPKDTPLALFTSLLPEDLANVPDQSGLRQRILNAVEMARQWINQSEVDGAGYLTPVRRSLDVDCLSLGSGSGSSSPSSSASSSLAASMLLLRPRAFARQLSDDLRRRRESYAAGQYGSNGGCYSPLATGVGVVPAHRHSVGGVQLVPSNLVQTTRVHSAVTSSTTSSTSAANDEAEPDNYNLQRIRGSTLGQSAPSLTANSVRDLMLPRRCSRIQHHHLQHRKSMISATSPTMPPRCQSPLSQGSPMESPRNMSPSQQFAFVPIKKAECRRWSVASLPSSGYGTTPASSNVSCSSQERLNHLPTVPTAEEMRILSQHFSSNESNPVIEETDGGVAAAGRHSPRMRPRSRSLSSPIRSPIVDSEVVMMNMLYKERFPKATRQMEERLKTFVEENASVESSEALVAAAEGTSEPIPADAIAIVRFVQHQVIELGRDCLQKSEQGLITSRYFYDMSDNLEKLLTEAKDKAVDAVPHLSRLVRKLLLIISRPARLLECLEFDPEEFYHMLEEAEGQVRTTQGVTDFPQYIVTQLGLNRDPLAEFQHDLSQLEKTCSTPEPAEGSDSPMTTSTPEKKKVVDTSHLPKESDYEVVKLISNGAYGAVYLVRHRETRQRFAMKKINKRNLLLRNQIEQAFAERDILCFTDNPFVVSLQCSFETQRHLCMVMEYVEGGDCATLLKNMGPFPCDMARLYFAEMVLAVEYLHSYGIVHRDLKPDNLLITAMGHIKLTDFGLSKMGLMSLATNLYEGFIDRETREFSDKQVFGTPEYIAPEVVLRQGYGKPVDWWSSGIILYEFLVGCVPFFGETPEELFSHVVNDDIEWPSESDWPVPVEAKDLITALLQQNPRDRLGTAGGAEVKSHPFFDRLDWNSLLRQKAGFVPQLDDDNDTSYFDTRADRYCHDDPSGDLELDLDTAEGGATTPQLFGSFSSCSPRYKKSHGLFLDAKSSNDSGSCTSDQSESCGSLSAGEDKSLILPPIQQTPESTENEDSSPQLQRRRRMLHRELKSLPRFSISIESESGGRCMTPISTPDHVRELSPVDEGDRTTTDPTPPSSAGIQLSANVGVRPKNILAHSSFSSNFKQRRSIKTDPATSGLALVISLAEEGPSPSPGGGSSTASSRDTSPCRELSPTITGSLKPPIVLRRAPRGFGFTLRAIRVYLGDSDFYTVHHLVMAVDEGSPALEAGLRPGDLITHINGEAIQGLFHTQVLQLILSEGDKVTLRATPLDQTSIQTGGRRRELAKSRLARRGYYRVSHGAGRRPPGGAKGKAGGGSNEQVERRRKSSLFRRLSSKRASAEIQQLAANYGGSSSPVLTPSRSFHSLNRSLPSHESGSNSPGSRSSASGYSPPILRHHCQVAAASPASESPRSTPSSSPSSSAPNSPASGQLNPAGPPVPAARHFQPHRPSSLHGLKNKLHSVAKNMHSPSRRKSAGHIPLSPLARTPSPSPLPQQQPLPVSPTRSPSPLAFPMQVHHPPGSSHSTQLFSPGASLSVSPAAKQRALSRPKSAEPGSPLLRRALSPDRLHPRSAEKNLVISPLCNACSSTSAASASSNGSNTSQRCGLPKVTVISPPRVTIVSQLATETAESDKRTRKIDDNPISQSVTASAAVDGQKTVRFESDPNTDKEEIPSNVQRRPRSRSASPVPLAPTPPPDISVEPCVLAAAAASTELRRRKNSAIEEQQQQQSQLDPVERTSHL</sequence>
<feature type="compositionally biased region" description="Polar residues" evidence="15">
    <location>
        <begin position="1551"/>
        <end position="1566"/>
    </location>
</feature>
<dbReference type="Gene3D" id="1.10.510.10">
    <property type="entry name" value="Transferase(Phosphotransferase) domain 1"/>
    <property type="match status" value="1"/>
</dbReference>
<evidence type="ECO:0000259" key="17">
    <source>
        <dbReference type="PROSITE" id="PS50106"/>
    </source>
</evidence>
<dbReference type="InterPro" id="IPR015022">
    <property type="entry name" value="MAST_pre-PK_dom"/>
</dbReference>
<dbReference type="Pfam" id="PF08926">
    <property type="entry name" value="DUF1908"/>
    <property type="match status" value="1"/>
</dbReference>
<dbReference type="InterPro" id="IPR036034">
    <property type="entry name" value="PDZ_sf"/>
</dbReference>
<evidence type="ECO:0000256" key="8">
    <source>
        <dbReference type="ARBA" id="ARBA00022679"/>
    </source>
</evidence>
<evidence type="ECO:0000256" key="14">
    <source>
        <dbReference type="ARBA" id="ARBA00048679"/>
    </source>
</evidence>
<accession>A0A164KHP8</accession>
<dbReference type="InterPro" id="IPR001478">
    <property type="entry name" value="PDZ"/>
</dbReference>
<feature type="compositionally biased region" description="Basic and acidic residues" evidence="15">
    <location>
        <begin position="1659"/>
        <end position="1669"/>
    </location>
</feature>
<feature type="compositionally biased region" description="Basic and acidic residues" evidence="15">
    <location>
        <begin position="1105"/>
        <end position="1120"/>
    </location>
</feature>
<evidence type="ECO:0000256" key="10">
    <source>
        <dbReference type="ARBA" id="ARBA00022777"/>
    </source>
</evidence>
<dbReference type="FunFam" id="1.10.510.10:FF:000012">
    <property type="entry name" value="microtubule-associated serine/threonine-protein kinase 2 isoform X1"/>
    <property type="match status" value="1"/>
</dbReference>
<reference evidence="19 20" key="1">
    <citation type="submission" date="2016-03" db="EMBL/GenBank/DDBJ databases">
        <title>EvidentialGene: Evidence-directed Construction of Genes on Genomes.</title>
        <authorList>
            <person name="Gilbert D.G."/>
            <person name="Choi J.-H."/>
            <person name="Mockaitis K."/>
            <person name="Colbourne J."/>
            <person name="Pfrender M."/>
        </authorList>
    </citation>
    <scope>NUCLEOTIDE SEQUENCE [LARGE SCALE GENOMIC DNA]</scope>
    <source>
        <strain evidence="19 20">Xinb3</strain>
        <tissue evidence="19">Complete organism</tissue>
    </source>
</reference>
<dbReference type="SUPFAM" id="SSF50156">
    <property type="entry name" value="PDZ domain-like"/>
    <property type="match status" value="1"/>
</dbReference>
<dbReference type="Gene3D" id="2.30.42.10">
    <property type="match status" value="1"/>
</dbReference>
<keyword evidence="9" id="KW-0547">Nucleotide-binding</keyword>
<proteinExistence type="inferred from homology"/>
<dbReference type="SMART" id="SM00228">
    <property type="entry name" value="PDZ"/>
    <property type="match status" value="1"/>
</dbReference>
<dbReference type="InterPro" id="IPR041489">
    <property type="entry name" value="PDZ_6"/>
</dbReference>
<dbReference type="GO" id="GO:0000287">
    <property type="term" value="F:magnesium ion binding"/>
    <property type="evidence" value="ECO:0007669"/>
    <property type="project" value="InterPro"/>
</dbReference>
<feature type="compositionally biased region" description="Gly residues" evidence="15">
    <location>
        <begin position="1338"/>
        <end position="1347"/>
    </location>
</feature>
<evidence type="ECO:0000256" key="4">
    <source>
        <dbReference type="ARBA" id="ARBA00012513"/>
    </source>
</evidence>
<dbReference type="OrthoDB" id="10070999at2759"/>
<feature type="compositionally biased region" description="Low complexity" evidence="15">
    <location>
        <begin position="1617"/>
        <end position="1631"/>
    </location>
</feature>
<keyword evidence="5" id="KW-0963">Cytoplasm</keyword>
<dbReference type="InterPro" id="IPR000719">
    <property type="entry name" value="Prot_kinase_dom"/>
</dbReference>
<feature type="region of interest" description="Disordered" evidence="15">
    <location>
        <begin position="301"/>
        <end position="333"/>
    </location>
</feature>
<feature type="compositionally biased region" description="Pro residues" evidence="15">
    <location>
        <begin position="1518"/>
        <end position="1530"/>
    </location>
</feature>
<evidence type="ECO:0000256" key="13">
    <source>
        <dbReference type="ARBA" id="ARBA00047899"/>
    </source>
</evidence>
<keyword evidence="8" id="KW-0808">Transferase</keyword>
<comment type="subcellular location">
    <subcellularLocation>
        <location evidence="2">Cytoplasm</location>
    </subcellularLocation>
</comment>
<feature type="region of interest" description="Disordered" evidence="15">
    <location>
        <begin position="1496"/>
        <end position="1597"/>
    </location>
</feature>
<dbReference type="InterPro" id="IPR037711">
    <property type="entry name" value="MAST"/>
</dbReference>
<dbReference type="SUPFAM" id="SSF56112">
    <property type="entry name" value="Protein kinase-like (PK-like)"/>
    <property type="match status" value="1"/>
</dbReference>
<evidence type="ECO:0000256" key="1">
    <source>
        <dbReference type="ARBA" id="ARBA00001946"/>
    </source>
</evidence>
<dbReference type="InterPro" id="IPR011009">
    <property type="entry name" value="Kinase-like_dom_sf"/>
</dbReference>